<protein>
    <recommendedName>
        <fullName evidence="3">Tail sheath protein subtilisin-like domain-containing protein</fullName>
    </recommendedName>
</protein>
<evidence type="ECO:0000313" key="1">
    <source>
        <dbReference type="EMBL" id="ADO83712.1"/>
    </source>
</evidence>
<keyword evidence="2" id="KW-1185">Reference proteome</keyword>
<keyword evidence="1" id="KW-0614">Plasmid</keyword>
<organism evidence="1 2">
    <name type="scientific">Ilyobacter polytropus (strain ATCC 51220 / DSM 2926 / LMG 16218 / CuHBu1)</name>
    <dbReference type="NCBI Taxonomy" id="572544"/>
    <lineage>
        <taxon>Bacteria</taxon>
        <taxon>Fusobacteriati</taxon>
        <taxon>Fusobacteriota</taxon>
        <taxon>Fusobacteriia</taxon>
        <taxon>Fusobacteriales</taxon>
        <taxon>Fusobacteriaceae</taxon>
        <taxon>Ilyobacter</taxon>
    </lineage>
</organism>
<sequence length="482" mass="53000">MLDRGISSEEAATTVQTVTSGSDVLLVIGSAPTVYATEKNVNKPILCYSKSEFTEAFGYVDDTDDNNGLFSYSLCEAAYTAFDLYGVSPVIFVNVLEESTHKKSVALKELKTLDTDLWAEEVYGIIKSSVVVKNSAGDTTYELDTDYTLAYDSDGYLQVVAVDGGAIDGTPHIEYDKLDPSAITQDDIIGGTDTDGDNSGLECLEDVYSKYNLVVNKLWTEFSSDSEVAAISDTKMQLYNGNFQGISMVDIDTDSIKKYSDVPAERTSKNLTSDKQILAWPMGGLGDKIMHLALHQACLSMTVNRDNDNFAYESPSNKSLKLDKLCLKDGTEVTLNETKCKYLEDNGVTTGLSFGGGLKSFGNYTACKPDSTDVKDYFINVKSVFINEENSLVLNLRDNVDDPGNLTLIKNIVNSYNLRYNSLTSQGKLLGGRIEFLETENSTINLLAGKYVFHHYLGVSIPAKNIHNIVEYDVSYLETLFQ</sequence>
<evidence type="ECO:0008006" key="3">
    <source>
        <dbReference type="Google" id="ProtNLM"/>
    </source>
</evidence>
<dbReference type="Proteomes" id="UP000006875">
    <property type="component" value="Plasmid pILYOP01"/>
</dbReference>
<dbReference type="OrthoDB" id="9767864at2"/>
<accession>E3HBL6</accession>
<reference evidence="1 2" key="1">
    <citation type="journal article" date="2010" name="Stand. Genomic Sci.">
        <title>Complete genome sequence of Ilyobacter polytropus type strain (CuHbu1).</title>
        <authorList>
            <person name="Sikorski J."/>
            <person name="Chertkov O."/>
            <person name="Lapidus A."/>
            <person name="Nolan M."/>
            <person name="Lucas S."/>
            <person name="Del Rio T.G."/>
            <person name="Tice H."/>
            <person name="Cheng J.F."/>
            <person name="Tapia R."/>
            <person name="Han C."/>
            <person name="Goodwin L."/>
            <person name="Pitluck S."/>
            <person name="Liolios K."/>
            <person name="Ivanova N."/>
            <person name="Mavromatis K."/>
            <person name="Mikhailova N."/>
            <person name="Pati A."/>
            <person name="Chen A."/>
            <person name="Palaniappan K."/>
            <person name="Land M."/>
            <person name="Hauser L."/>
            <person name="Chang Y.J."/>
            <person name="Jeffries C.D."/>
            <person name="Brambilla E."/>
            <person name="Yasawong M."/>
            <person name="Rohde M."/>
            <person name="Pukall R."/>
            <person name="Spring S."/>
            <person name="Goker M."/>
            <person name="Woyke T."/>
            <person name="Bristow J."/>
            <person name="Eisen J.A."/>
            <person name="Markowitz V."/>
            <person name="Hugenholtz P."/>
            <person name="Kyrpides N.C."/>
            <person name="Klenk H.P."/>
        </authorList>
    </citation>
    <scope>NUCLEOTIDE SEQUENCE [LARGE SCALE GENOMIC DNA]</scope>
    <source>
        <strain evidence="2">ATCC 51220 / DSM 2926 / LMG 16218 / CuHBu1</strain>
        <plasmid evidence="2">pILYOP01</plasmid>
    </source>
</reference>
<dbReference type="RefSeq" id="WP_013388374.1">
    <property type="nucleotide sequence ID" value="NC_014633.1"/>
</dbReference>
<dbReference type="EMBL" id="CP002282">
    <property type="protein sequence ID" value="ADO83712.1"/>
    <property type="molecule type" value="Genomic_DNA"/>
</dbReference>
<dbReference type="KEGG" id="ipo:Ilyop_1941"/>
<evidence type="ECO:0000313" key="2">
    <source>
        <dbReference type="Proteomes" id="UP000006875"/>
    </source>
</evidence>
<geneLocation type="plasmid" evidence="1 2">
    <name>pILYOP01</name>
</geneLocation>
<proteinExistence type="predicted"/>
<gene>
    <name evidence="1" type="ordered locus">Ilyop_1941</name>
</gene>
<name>E3HBL6_ILYPC</name>
<dbReference type="AlphaFoldDB" id="E3HBL6"/>
<dbReference type="HOGENOM" id="CLU_045095_0_0_0"/>